<dbReference type="InterPro" id="IPR041255">
    <property type="entry name" value="LpxI_N"/>
</dbReference>
<accession>A0A917A4X5</accession>
<comment type="caution">
    <text evidence="3">The sequence shown here is derived from an EMBL/GenBank/DDBJ whole genome shotgun (WGS) entry which is preliminary data.</text>
</comment>
<proteinExistence type="predicted"/>
<name>A0A917A4X5_9RHOB</name>
<dbReference type="Pfam" id="PF17930">
    <property type="entry name" value="LpxI_N"/>
    <property type="match status" value="1"/>
</dbReference>
<organism evidence="3 4">
    <name type="scientific">Primorskyibacter flagellatus</name>
    <dbReference type="NCBI Taxonomy" id="1387277"/>
    <lineage>
        <taxon>Bacteria</taxon>
        <taxon>Pseudomonadati</taxon>
        <taxon>Pseudomonadota</taxon>
        <taxon>Alphaproteobacteria</taxon>
        <taxon>Rhodobacterales</taxon>
        <taxon>Roseobacteraceae</taxon>
        <taxon>Primorskyibacter</taxon>
    </lineage>
</organism>
<dbReference type="Proteomes" id="UP000612855">
    <property type="component" value="Unassembled WGS sequence"/>
</dbReference>
<feature type="domain" description="LpxI C-terminal" evidence="1">
    <location>
        <begin position="131"/>
        <end position="262"/>
    </location>
</feature>
<dbReference type="InterPro" id="IPR010415">
    <property type="entry name" value="LpxI_C"/>
</dbReference>
<dbReference type="InterPro" id="IPR043167">
    <property type="entry name" value="LpxI_C_sf"/>
</dbReference>
<gene>
    <name evidence="3" type="ORF">GCM10011360_14250</name>
</gene>
<evidence type="ECO:0000313" key="4">
    <source>
        <dbReference type="Proteomes" id="UP000612855"/>
    </source>
</evidence>
<dbReference type="InterPro" id="IPR053174">
    <property type="entry name" value="LpxI"/>
</dbReference>
<dbReference type="Gene3D" id="3.40.50.20">
    <property type="match status" value="1"/>
</dbReference>
<dbReference type="Gene3D" id="3.40.140.80">
    <property type="match status" value="1"/>
</dbReference>
<dbReference type="Pfam" id="PF06230">
    <property type="entry name" value="LpxI_C"/>
    <property type="match status" value="1"/>
</dbReference>
<dbReference type="AlphaFoldDB" id="A0A917A4X5"/>
<reference evidence="4" key="1">
    <citation type="journal article" date="2019" name="Int. J. Syst. Evol. Microbiol.">
        <title>The Global Catalogue of Microorganisms (GCM) 10K type strain sequencing project: providing services to taxonomists for standard genome sequencing and annotation.</title>
        <authorList>
            <consortium name="The Broad Institute Genomics Platform"/>
            <consortium name="The Broad Institute Genome Sequencing Center for Infectious Disease"/>
            <person name="Wu L."/>
            <person name="Ma J."/>
        </authorList>
    </citation>
    <scope>NUCLEOTIDE SEQUENCE [LARGE SCALE GENOMIC DNA]</scope>
    <source>
        <strain evidence="4">CGMCC 1.12664</strain>
    </source>
</reference>
<dbReference type="RefSeq" id="WP_188476966.1">
    <property type="nucleotide sequence ID" value="NZ_BMFJ01000001.1"/>
</dbReference>
<dbReference type="PANTHER" id="PTHR39962">
    <property type="entry name" value="BLL4848 PROTEIN"/>
    <property type="match status" value="1"/>
</dbReference>
<protein>
    <submittedName>
        <fullName evidence="3">Phosphatidate cytidylyltransferase</fullName>
    </submittedName>
</protein>
<evidence type="ECO:0000259" key="1">
    <source>
        <dbReference type="Pfam" id="PF06230"/>
    </source>
</evidence>
<keyword evidence="3" id="KW-0548">Nucleotidyltransferase</keyword>
<dbReference type="GO" id="GO:0016779">
    <property type="term" value="F:nucleotidyltransferase activity"/>
    <property type="evidence" value="ECO:0007669"/>
    <property type="project" value="UniProtKB-KW"/>
</dbReference>
<feature type="domain" description="LpxI N-terminal" evidence="2">
    <location>
        <begin position="3"/>
        <end position="127"/>
    </location>
</feature>
<dbReference type="EMBL" id="BMFJ01000001">
    <property type="protein sequence ID" value="GGE27053.1"/>
    <property type="molecule type" value="Genomic_DNA"/>
</dbReference>
<keyword evidence="3" id="KW-0808">Transferase</keyword>
<sequence length="266" mass="26764">MSRLGIIAGGGALPAALAAADPDALCIAFAGAEVAVPEARIQRHRMEHLGALFSALRAAGVTRVVLAGAMSRPALDPAALDPVMTALAPRIMAAMQGGDDGLLRLVIAIFEEQGFAVTGAHDLLPDLTATPGLLTGPEPSDTARADIARARAILDALSPVDVGQGCVVASGLCLGVETLQGTDALLGFVAATPRHLRGRGGVLVKRPKLGQDLRVDMPAIGPATVQAAARAGLDGIAIAAGGVMLLDRPALLAAAEANGLFLLAEP</sequence>
<evidence type="ECO:0000313" key="3">
    <source>
        <dbReference type="EMBL" id="GGE27053.1"/>
    </source>
</evidence>
<evidence type="ECO:0000259" key="2">
    <source>
        <dbReference type="Pfam" id="PF17930"/>
    </source>
</evidence>
<keyword evidence="4" id="KW-1185">Reference proteome</keyword>
<dbReference type="PANTHER" id="PTHR39962:SF1">
    <property type="entry name" value="LPXI FAMILY PROTEIN"/>
    <property type="match status" value="1"/>
</dbReference>